<organism evidence="1 2">
    <name type="scientific">Bacillus taeanensis</name>
    <dbReference type="NCBI Taxonomy" id="273032"/>
    <lineage>
        <taxon>Bacteria</taxon>
        <taxon>Bacillati</taxon>
        <taxon>Bacillota</taxon>
        <taxon>Bacilli</taxon>
        <taxon>Bacillales</taxon>
        <taxon>Bacillaceae</taxon>
        <taxon>Bacillus</taxon>
    </lineage>
</organism>
<reference evidence="1 2" key="1">
    <citation type="submission" date="2018-07" db="EMBL/GenBank/DDBJ databases">
        <title>Lottiidibacillus patelloidae gen. nov., sp. nov., isolated from the intestinal tract of a marine limpet and the reclassification of B. taeanensis BH030017T, B. algicola KMM 3737T and B. hwajinpoensis SW-72T as genus Lottiidibacillus.</title>
        <authorList>
            <person name="Liu R."/>
            <person name="Huang Z."/>
        </authorList>
    </citation>
    <scope>NUCLEOTIDE SEQUENCE [LARGE SCALE GENOMIC DNA]</scope>
    <source>
        <strain evidence="1 2">BH030017</strain>
    </source>
</reference>
<protein>
    <submittedName>
        <fullName evidence="1">Uncharacterized protein</fullName>
    </submittedName>
</protein>
<accession>A0A366XMC1</accession>
<dbReference type="Proteomes" id="UP000253314">
    <property type="component" value="Unassembled WGS sequence"/>
</dbReference>
<name>A0A366XMC1_9BACI</name>
<evidence type="ECO:0000313" key="2">
    <source>
        <dbReference type="Proteomes" id="UP000253314"/>
    </source>
</evidence>
<comment type="caution">
    <text evidence="1">The sequence shown here is derived from an EMBL/GenBank/DDBJ whole genome shotgun (WGS) entry which is preliminary data.</text>
</comment>
<keyword evidence="2" id="KW-1185">Reference proteome</keyword>
<gene>
    <name evidence="1" type="ORF">DS031_23055</name>
</gene>
<dbReference type="RefSeq" id="WP_113808507.1">
    <property type="nucleotide sequence ID" value="NZ_QOCW01000045.1"/>
</dbReference>
<evidence type="ECO:0000313" key="1">
    <source>
        <dbReference type="EMBL" id="RBW67282.1"/>
    </source>
</evidence>
<dbReference type="AlphaFoldDB" id="A0A366XMC1"/>
<sequence length="143" mass="17043">MTYEIIYEGNVKEFEDYLVEQARQEVQQKGRKGIWCRITDIYVRQLSIIKHDPFPPEETNQSDDENPPSIKHLKMNVTFDNFYRWGIPGGRAGNHRILFAIHNYHKVVLLHYFDKQYNGAIHREDIEPAEACYEDYCIVDPFY</sequence>
<proteinExistence type="predicted"/>
<dbReference type="EMBL" id="QOCW01000045">
    <property type="protein sequence ID" value="RBW67282.1"/>
    <property type="molecule type" value="Genomic_DNA"/>
</dbReference>
<dbReference type="OrthoDB" id="2428246at2"/>